<dbReference type="CDD" id="cd06759">
    <property type="entry name" value="PDZ3_PDZD2-PDZ1_hPro-IL-16-like"/>
    <property type="match status" value="1"/>
</dbReference>
<dbReference type="InterPro" id="IPR036034">
    <property type="entry name" value="PDZ_sf"/>
</dbReference>
<dbReference type="SUPFAM" id="SSF50156">
    <property type="entry name" value="PDZ domain-like"/>
    <property type="match status" value="1"/>
</dbReference>
<organism>
    <name type="scientific">Culex quinquefasciatus</name>
    <name type="common">Southern house mosquito</name>
    <name type="synonym">Culex pungens</name>
    <dbReference type="NCBI Taxonomy" id="7176"/>
    <lineage>
        <taxon>Eukaryota</taxon>
        <taxon>Metazoa</taxon>
        <taxon>Ecdysozoa</taxon>
        <taxon>Arthropoda</taxon>
        <taxon>Hexapoda</taxon>
        <taxon>Insecta</taxon>
        <taxon>Pterygota</taxon>
        <taxon>Neoptera</taxon>
        <taxon>Endopterygota</taxon>
        <taxon>Diptera</taxon>
        <taxon>Nematocera</taxon>
        <taxon>Culicoidea</taxon>
        <taxon>Culicidae</taxon>
        <taxon>Culicinae</taxon>
        <taxon>Culicini</taxon>
        <taxon>Culex</taxon>
        <taxon>Culex</taxon>
    </lineage>
</organism>
<dbReference type="InParanoid" id="B0XGH7"/>
<evidence type="ECO:0000313" key="3">
    <source>
        <dbReference type="EnsemblMetazoa" id="CPIJ017917-PA"/>
    </source>
</evidence>
<dbReference type="VEuPathDB" id="VectorBase:CPIJ017917"/>
<accession>B0XGH7</accession>
<dbReference type="EnsemblMetazoa" id="CPIJ017917-RA">
    <property type="protein sequence ID" value="CPIJ017917-PA"/>
    <property type="gene ID" value="CPIJ017917"/>
</dbReference>
<dbReference type="PANTHER" id="PTHR48484:SF2">
    <property type="entry name" value="PRO-INTERLEUKIN-16"/>
    <property type="match status" value="1"/>
</dbReference>
<dbReference type="PROSITE" id="PS50106">
    <property type="entry name" value="PDZ"/>
    <property type="match status" value="1"/>
</dbReference>
<dbReference type="HOGENOM" id="CLU_149433_2_0_1"/>
<dbReference type="VEuPathDB" id="VectorBase:CQUJHB015250"/>
<dbReference type="Pfam" id="PF00595">
    <property type="entry name" value="PDZ"/>
    <property type="match status" value="1"/>
</dbReference>
<proteinExistence type="predicted"/>
<reference evidence="3" key="2">
    <citation type="submission" date="2020-05" db="UniProtKB">
        <authorList>
            <consortium name="EnsemblMetazoa"/>
        </authorList>
    </citation>
    <scope>IDENTIFICATION</scope>
    <source>
        <strain evidence="3">JHB</strain>
    </source>
</reference>
<gene>
    <name evidence="3" type="primary">6052487</name>
    <name evidence="2" type="ORF">CpipJ_CPIJ017917</name>
</gene>
<dbReference type="SMART" id="SM00228">
    <property type="entry name" value="PDZ"/>
    <property type="match status" value="1"/>
</dbReference>
<dbReference type="AlphaFoldDB" id="B0XGH7"/>
<keyword evidence="4" id="KW-1185">Reference proteome</keyword>
<sequence>MSFFDIFGIHTKCTFLTVTYYKGAGMKSLGFSIVGGRDSPKGNMGIYVKTVFPSGQAALDGNLMAGDEIISINDVAVHGMSHAETIGLFKNIKEGPVVLKLTRRKYQRAKSVDNLPN</sequence>
<dbReference type="InterPro" id="IPR001478">
    <property type="entry name" value="PDZ"/>
</dbReference>
<dbReference type="InterPro" id="IPR055287">
    <property type="entry name" value="IL-16-like"/>
</dbReference>
<protein>
    <submittedName>
        <fullName evidence="2">Predicted protein</fullName>
    </submittedName>
</protein>
<reference evidence="2" key="1">
    <citation type="submission" date="2007-03" db="EMBL/GenBank/DDBJ databases">
        <title>Annotation of Culex pipiens quinquefasciatus.</title>
        <authorList>
            <consortium name="The Broad Institute Genome Sequencing Platform"/>
            <person name="Atkinson P.W."/>
            <person name="Hemingway J."/>
            <person name="Christensen B.M."/>
            <person name="Higgs S."/>
            <person name="Kodira C."/>
            <person name="Hannick L."/>
            <person name="Megy K."/>
            <person name="O'Leary S."/>
            <person name="Pearson M."/>
            <person name="Haas B.J."/>
            <person name="Mauceli E."/>
            <person name="Wortman J.R."/>
            <person name="Lee N.H."/>
            <person name="Guigo R."/>
            <person name="Stanke M."/>
            <person name="Alvarado L."/>
            <person name="Amedeo P."/>
            <person name="Antoine C.H."/>
            <person name="Arensburger P."/>
            <person name="Bidwell S.L."/>
            <person name="Crawford M."/>
            <person name="Camaro F."/>
            <person name="Devon K."/>
            <person name="Engels R."/>
            <person name="Hammond M."/>
            <person name="Howarth C."/>
            <person name="Koehrsen M."/>
            <person name="Lawson D."/>
            <person name="Montgomery P."/>
            <person name="Nene V."/>
            <person name="Nusbaum C."/>
            <person name="Puiu D."/>
            <person name="Romero-Severson J."/>
            <person name="Severson D.W."/>
            <person name="Shumway M."/>
            <person name="Sisk P."/>
            <person name="Stolte C."/>
            <person name="Zeng Q."/>
            <person name="Eisenstadt E."/>
            <person name="Fraser-Liggett C."/>
            <person name="Strausberg R."/>
            <person name="Galagan J."/>
            <person name="Birren B."/>
            <person name="Collins F.H."/>
        </authorList>
    </citation>
    <scope>NUCLEOTIDE SEQUENCE [LARGE SCALE GENOMIC DNA]</scope>
    <source>
        <strain evidence="2">JHB</strain>
    </source>
</reference>
<feature type="domain" description="PDZ" evidence="1">
    <location>
        <begin position="17"/>
        <end position="91"/>
    </location>
</feature>
<dbReference type="eggNOG" id="KOG3528">
    <property type="taxonomic scope" value="Eukaryota"/>
</dbReference>
<evidence type="ECO:0000313" key="4">
    <source>
        <dbReference type="Proteomes" id="UP000002320"/>
    </source>
</evidence>
<dbReference type="Gene3D" id="2.30.42.10">
    <property type="match status" value="1"/>
</dbReference>
<dbReference type="STRING" id="7176.B0XGH7"/>
<dbReference type="GO" id="GO:0005125">
    <property type="term" value="F:cytokine activity"/>
    <property type="evidence" value="ECO:0007669"/>
    <property type="project" value="InterPro"/>
</dbReference>
<dbReference type="GO" id="GO:0050930">
    <property type="term" value="P:induction of positive chemotaxis"/>
    <property type="evidence" value="ECO:0007669"/>
    <property type="project" value="InterPro"/>
</dbReference>
<dbReference type="KEGG" id="cqu:CpipJ_CPIJ017917"/>
<dbReference type="OrthoDB" id="6022711at2759"/>
<dbReference type="Proteomes" id="UP000002320">
    <property type="component" value="Unassembled WGS sequence"/>
</dbReference>
<dbReference type="EMBL" id="DS233032">
    <property type="protein sequence ID" value="EDS27641.1"/>
    <property type="molecule type" value="Genomic_DNA"/>
</dbReference>
<name>B0XGH7_CULQU</name>
<dbReference type="PANTHER" id="PTHR48484">
    <property type="entry name" value="PRO-INTERLEUKIN-16"/>
    <property type="match status" value="1"/>
</dbReference>
<evidence type="ECO:0000259" key="1">
    <source>
        <dbReference type="PROSITE" id="PS50106"/>
    </source>
</evidence>
<evidence type="ECO:0000313" key="2">
    <source>
        <dbReference type="EMBL" id="EDS27641.1"/>
    </source>
</evidence>